<dbReference type="PANTHER" id="PTHR35519:SF2">
    <property type="entry name" value="PH DOMAIN PROTEIN"/>
    <property type="match status" value="1"/>
</dbReference>
<sequence>MKNIKQLERWAWLLDNSIRIPGTSIRMGLDSLIGLIPGIGDVTGGALSSYLLLQAVSTGVPTVVIARMAVNIVFDTLIGMIPVAGDIFDIVFKANQKNIELMTAYHNSPREAVRRSAVSIAIISISLISGLALVIWAAVKILIWLINAIN</sequence>
<evidence type="ECO:0008006" key="4">
    <source>
        <dbReference type="Google" id="ProtNLM"/>
    </source>
</evidence>
<dbReference type="Pfam" id="PF13430">
    <property type="entry name" value="DUF4112"/>
    <property type="match status" value="1"/>
</dbReference>
<evidence type="ECO:0000313" key="2">
    <source>
        <dbReference type="EMBL" id="CAA9892931.1"/>
    </source>
</evidence>
<comment type="caution">
    <text evidence="2">The sequence shown here is derived from an EMBL/GenBank/DDBJ whole genome shotgun (WGS) entry which is preliminary data.</text>
</comment>
<dbReference type="AlphaFoldDB" id="A0A8S0WSM8"/>
<keyword evidence="1" id="KW-0472">Membrane</keyword>
<gene>
    <name evidence="2" type="ORF">METHB2_90038</name>
</gene>
<evidence type="ECO:0000313" key="3">
    <source>
        <dbReference type="Proteomes" id="UP000494216"/>
    </source>
</evidence>
<feature type="transmembrane region" description="Helical" evidence="1">
    <location>
        <begin position="120"/>
        <end position="146"/>
    </location>
</feature>
<name>A0A8S0WSM8_9GAMM</name>
<accession>A0A8S0WSM8</accession>
<proteinExistence type="predicted"/>
<dbReference type="PANTHER" id="PTHR35519">
    <property type="entry name" value="MEMBRANE PROTEINS"/>
    <property type="match status" value="1"/>
</dbReference>
<dbReference type="EMBL" id="CADCXN010000124">
    <property type="protein sequence ID" value="CAA9892931.1"/>
    <property type="molecule type" value="Genomic_DNA"/>
</dbReference>
<evidence type="ECO:0000256" key="1">
    <source>
        <dbReference type="SAM" id="Phobius"/>
    </source>
</evidence>
<keyword evidence="3" id="KW-1185">Reference proteome</keyword>
<dbReference type="RefSeq" id="WP_174627635.1">
    <property type="nucleotide sequence ID" value="NZ_CADCXN010000124.1"/>
</dbReference>
<keyword evidence="1" id="KW-0812">Transmembrane</keyword>
<reference evidence="2 3" key="1">
    <citation type="submission" date="2020-02" db="EMBL/GenBank/DDBJ databases">
        <authorList>
            <person name="Hogendoorn C."/>
        </authorList>
    </citation>
    <scope>NUCLEOTIDE SEQUENCE [LARGE SCALE GENOMIC DNA]</scope>
    <source>
        <strain evidence="2">METHB21</strain>
    </source>
</reference>
<protein>
    <recommendedName>
        <fullName evidence="4">DUF4112 domain-containing protein</fullName>
    </recommendedName>
</protein>
<keyword evidence="1" id="KW-1133">Transmembrane helix</keyword>
<organism evidence="2 3">
    <name type="scientific">Candidatus Methylobacter favarea</name>
    <dbReference type="NCBI Taxonomy" id="2707345"/>
    <lineage>
        <taxon>Bacteria</taxon>
        <taxon>Pseudomonadati</taxon>
        <taxon>Pseudomonadota</taxon>
        <taxon>Gammaproteobacteria</taxon>
        <taxon>Methylococcales</taxon>
        <taxon>Methylococcaceae</taxon>
        <taxon>Methylobacter</taxon>
    </lineage>
</organism>
<dbReference type="Proteomes" id="UP000494216">
    <property type="component" value="Unassembled WGS sequence"/>
</dbReference>
<dbReference type="InterPro" id="IPR025187">
    <property type="entry name" value="DUF4112"/>
</dbReference>